<dbReference type="EC" id="5.6.2.2" evidence="10"/>
<feature type="binding site" evidence="10">
    <location>
        <position position="505"/>
    </location>
    <ligand>
        <name>Mg(2+)</name>
        <dbReference type="ChEBI" id="CHEBI:18420"/>
        <label>2</label>
    </ligand>
</feature>
<keyword evidence="9 10" id="KW-0413">Isomerase</keyword>
<dbReference type="SUPFAM" id="SSF55874">
    <property type="entry name" value="ATPase domain of HSP90 chaperone/DNA topoisomerase II/histidine kinase"/>
    <property type="match status" value="1"/>
</dbReference>
<dbReference type="HAMAP" id="MF_01898">
    <property type="entry name" value="GyrB"/>
    <property type="match status" value="1"/>
</dbReference>
<dbReference type="InterPro" id="IPR013506">
    <property type="entry name" value="Topo_IIA_bsu_dom2"/>
</dbReference>
<feature type="binding site" evidence="10">
    <location>
        <position position="505"/>
    </location>
    <ligand>
        <name>Mg(2+)</name>
        <dbReference type="ChEBI" id="CHEBI:18420"/>
        <label>1</label>
        <note>catalytic</note>
    </ligand>
</feature>
<dbReference type="InterPro" id="IPR011557">
    <property type="entry name" value="GyrB"/>
</dbReference>
<dbReference type="RefSeq" id="WP_095220706.1">
    <property type="nucleotide sequence ID" value="NZ_JBIVTN010000009.1"/>
</dbReference>
<keyword evidence="13" id="KW-1185">Reference proteome</keyword>
<name>A0ABX4GTN4_9BACI</name>
<evidence type="ECO:0000256" key="8">
    <source>
        <dbReference type="ARBA" id="ARBA00023125"/>
    </source>
</evidence>
<dbReference type="InterPro" id="IPR034160">
    <property type="entry name" value="TOPRIM_GyrB"/>
</dbReference>
<comment type="catalytic activity">
    <reaction evidence="1 10">
        <text>ATP-dependent breakage, passage and rejoining of double-stranded DNA.</text>
        <dbReference type="EC" id="5.6.2.2"/>
    </reaction>
</comment>
<dbReference type="Gene3D" id="3.30.565.10">
    <property type="entry name" value="Histidine kinase-like ATPase, C-terminal domain"/>
    <property type="match status" value="1"/>
</dbReference>
<keyword evidence="4 10" id="KW-0547">Nucleotide-binding</keyword>
<comment type="function">
    <text evidence="10">A type II topoisomerase that negatively supercoils closed circular double-stranded (ds) DNA in an ATP-dependent manner to modulate DNA topology and maintain chromosomes in an underwound state. Negative supercoiling favors strand separation, and DNA replication, transcription, recombination and repair, all of which involve strand separation. Also able to catalyze the interconversion of other topological isomers of dsDNA rings, including catenanes and knotted rings. Type II topoisomerases break and join 2 DNA strands simultaneously in an ATP-dependent manner.</text>
</comment>
<dbReference type="NCBIfam" id="NF004189">
    <property type="entry name" value="PRK05644.1"/>
    <property type="match status" value="1"/>
</dbReference>
<dbReference type="NCBIfam" id="NF011501">
    <property type="entry name" value="PRK14939.1"/>
    <property type="match status" value="1"/>
</dbReference>
<dbReference type="InterPro" id="IPR006171">
    <property type="entry name" value="TOPRIM_dom"/>
</dbReference>
<keyword evidence="10" id="KW-0963">Cytoplasm</keyword>
<reference evidence="12 13" key="1">
    <citation type="submission" date="2017-07" db="EMBL/GenBank/DDBJ databases">
        <title>Isolation and whole genome analysis of endospore-forming bacteria from heroin.</title>
        <authorList>
            <person name="Kalinowski J."/>
            <person name="Ahrens B."/>
            <person name="Al-Dilaimi A."/>
            <person name="Winkler A."/>
            <person name="Wibberg D."/>
            <person name="Schleenbecker U."/>
            <person name="Ruckert C."/>
            <person name="Wolfel R."/>
            <person name="Grass G."/>
        </authorList>
    </citation>
    <scope>NUCLEOTIDE SEQUENCE [LARGE SCALE GENOMIC DNA]</scope>
    <source>
        <strain evidence="12 13">7517-1</strain>
    </source>
</reference>
<dbReference type="InterPro" id="IPR013760">
    <property type="entry name" value="Topo_IIA-like_dom_sf"/>
</dbReference>
<evidence type="ECO:0000256" key="10">
    <source>
        <dbReference type="HAMAP-Rule" id="MF_01898"/>
    </source>
</evidence>
<comment type="subunit">
    <text evidence="10">Heterotetramer, composed of two GyrA and two GyrB chains. In the heterotetramer, GyrA contains the active site tyrosine that forms a transient covalent intermediate with DNA, while GyrB binds cofactors and catalyzes ATP hydrolysis.</text>
</comment>
<dbReference type="InterPro" id="IPR000565">
    <property type="entry name" value="Topo_IIA_B"/>
</dbReference>
<feature type="domain" description="Toprim" evidence="11">
    <location>
        <begin position="426"/>
        <end position="540"/>
    </location>
</feature>
<evidence type="ECO:0000313" key="12">
    <source>
        <dbReference type="EMBL" id="PAD98232.1"/>
    </source>
</evidence>
<dbReference type="Pfam" id="PF00204">
    <property type="entry name" value="DNA_gyraseB"/>
    <property type="match status" value="1"/>
</dbReference>
<dbReference type="Pfam" id="PF02518">
    <property type="entry name" value="HATPase_c"/>
    <property type="match status" value="1"/>
</dbReference>
<evidence type="ECO:0000313" key="13">
    <source>
        <dbReference type="Proteomes" id="UP000216852"/>
    </source>
</evidence>
<dbReference type="InterPro" id="IPR013759">
    <property type="entry name" value="Topo_IIA_B_C"/>
</dbReference>
<comment type="subcellular location">
    <subcellularLocation>
        <location evidence="10">Cytoplasm</location>
    </subcellularLocation>
</comment>
<dbReference type="CDD" id="cd00822">
    <property type="entry name" value="TopoII_Trans_DNA_gyrase"/>
    <property type="match status" value="1"/>
</dbReference>
<dbReference type="SUPFAM" id="SSF54211">
    <property type="entry name" value="Ribosomal protein S5 domain 2-like"/>
    <property type="match status" value="1"/>
</dbReference>
<evidence type="ECO:0000256" key="4">
    <source>
        <dbReference type="ARBA" id="ARBA00022741"/>
    </source>
</evidence>
<dbReference type="Pfam" id="PF01751">
    <property type="entry name" value="Toprim"/>
    <property type="match status" value="1"/>
</dbReference>
<evidence type="ECO:0000256" key="5">
    <source>
        <dbReference type="ARBA" id="ARBA00022840"/>
    </source>
</evidence>
<evidence type="ECO:0000256" key="9">
    <source>
        <dbReference type="ARBA" id="ARBA00023235"/>
    </source>
</evidence>
<dbReference type="InterPro" id="IPR002288">
    <property type="entry name" value="DNA_gyrase_B_C"/>
</dbReference>
<dbReference type="InterPro" id="IPR014721">
    <property type="entry name" value="Ribsml_uS5_D2-typ_fold_subgr"/>
</dbReference>
<evidence type="ECO:0000256" key="1">
    <source>
        <dbReference type="ARBA" id="ARBA00000185"/>
    </source>
</evidence>
<comment type="miscellaneous">
    <text evidence="10">Few gyrases are as efficient as E.coli at forming negative supercoils. Not all organisms have 2 type II topoisomerases; in organisms with a single type II topoisomerase this enzyme also has to decatenate newly replicated chromosomes.</text>
</comment>
<sequence length="642" mass="71650">MAMEDKMPEEQLYDADQIQVLEGLEAVRKRPGMYIGSTSERGLHHLVWEIVDNSIDEALAGYCDHIQVIIEEDNSITVEDNGRGIPVGTHEKTGRPAVEVIMTVLHAGGKFGGGGYKVSGGLHGVGASVVNALSTELNVKVHRDGKIHEQTFQRGIPAGDLQVTGESDRTGTITHFKPDPEIFTETTEYNKETLLIRIRELAFLNKGLAISLEDKREENPERITFHYEGGIRSYVEHLNRSKEVLHEPFYAENTDSEITVEVALQYNDGYTSSIYSFANNIHTYEGGTHEAGFKSGLTRVINDYARKNNMFKEADPNLSGDDVREGLTAIISIKHPDPQFEGQTKTKLGNSEARQVTDAAFTELFSKFLFENPDTARIVVEKGLMASRARIAAKRARELTRRKGALEVSSLPGKLADCSSKDASISELYVVEGDSAGGSAKQGRDRHFQAILPLRGKIINVEKARLDKILANNEIRAMITALGTGIGEDFDISKARYHKLVIMTDADVDGAHIRTLLLTFFYRYMRPLIEHGYVYIAQPPLYKVQQGKAAYYAYNDRELERVMSEIPKVPKPGLQRYKGLGEMNAAQLWETTMDPENRTLLQVSLADAIDADQIFDILMGDKVEPRRNFIQDNAENVQNLDI</sequence>
<dbReference type="PRINTS" id="PR01159">
    <property type="entry name" value="DNAGYRASEB"/>
</dbReference>
<dbReference type="PANTHER" id="PTHR45866:SF1">
    <property type="entry name" value="DNA GYRASE SUBUNIT B, MITOCHONDRIAL"/>
    <property type="match status" value="1"/>
</dbReference>
<dbReference type="CDD" id="cd16928">
    <property type="entry name" value="HATPase_GyrB-like"/>
    <property type="match status" value="1"/>
</dbReference>
<evidence type="ECO:0000259" key="11">
    <source>
        <dbReference type="PROSITE" id="PS50880"/>
    </source>
</evidence>
<feature type="binding site" evidence="10">
    <location>
        <position position="507"/>
    </location>
    <ligand>
        <name>Mg(2+)</name>
        <dbReference type="ChEBI" id="CHEBI:18420"/>
        <label>2</label>
    </ligand>
</feature>
<comment type="cofactor">
    <cofactor evidence="10">
        <name>Mg(2+)</name>
        <dbReference type="ChEBI" id="CHEBI:18420"/>
    </cofactor>
    <cofactor evidence="10">
        <name>Mn(2+)</name>
        <dbReference type="ChEBI" id="CHEBI:29035"/>
    </cofactor>
    <cofactor evidence="10">
        <name>Ca(2+)</name>
        <dbReference type="ChEBI" id="CHEBI:29108"/>
    </cofactor>
    <text evidence="10">Binds two Mg(2+) per subunit. The magnesium ions form salt bridges with both the protein and the DNA. Can also accept other divalent metal cations, such as Mn(2+) or Ca(2+).</text>
</comment>
<dbReference type="SMART" id="SM00387">
    <property type="entry name" value="HATPase_c"/>
    <property type="match status" value="1"/>
</dbReference>
<feature type="site" description="Interaction with DNA" evidence="10">
    <location>
        <position position="460"/>
    </location>
</feature>
<keyword evidence="3 10" id="KW-0479">Metal-binding</keyword>
<keyword evidence="7 10" id="KW-0799">Topoisomerase</keyword>
<organism evidence="12 13">
    <name type="scientific">Terribacillus saccharophilus</name>
    <dbReference type="NCBI Taxonomy" id="361277"/>
    <lineage>
        <taxon>Bacteria</taxon>
        <taxon>Bacillati</taxon>
        <taxon>Bacillota</taxon>
        <taxon>Bacilli</taxon>
        <taxon>Bacillales</taxon>
        <taxon>Bacillaceae</taxon>
        <taxon>Terribacillus</taxon>
    </lineage>
</organism>
<dbReference type="InterPro" id="IPR020568">
    <property type="entry name" value="Ribosomal_Su5_D2-typ_SF"/>
</dbReference>
<dbReference type="PANTHER" id="PTHR45866">
    <property type="entry name" value="DNA GYRASE/TOPOISOMERASE SUBUNIT B"/>
    <property type="match status" value="1"/>
</dbReference>
<keyword evidence="6 10" id="KW-0460">Magnesium</keyword>
<protein>
    <recommendedName>
        <fullName evidence="10">DNA gyrase subunit B</fullName>
        <ecNumber evidence="10">5.6.2.2</ecNumber>
    </recommendedName>
</protein>
<comment type="caution">
    <text evidence="12">The sequence shown here is derived from an EMBL/GenBank/DDBJ whole genome shotgun (WGS) entry which is preliminary data.</text>
</comment>
<dbReference type="Pfam" id="PF00986">
    <property type="entry name" value="DNA_gyraseB_C"/>
    <property type="match status" value="1"/>
</dbReference>
<dbReference type="InterPro" id="IPR001241">
    <property type="entry name" value="Topo_IIA"/>
</dbReference>
<evidence type="ECO:0000256" key="3">
    <source>
        <dbReference type="ARBA" id="ARBA00022723"/>
    </source>
</evidence>
<dbReference type="EMBL" id="NPBJ01000042">
    <property type="protein sequence ID" value="PAD98232.1"/>
    <property type="molecule type" value="Genomic_DNA"/>
</dbReference>
<accession>A0ABX4GTN4</accession>
<dbReference type="InterPro" id="IPR003594">
    <property type="entry name" value="HATPase_dom"/>
</dbReference>
<keyword evidence="8" id="KW-0238">DNA-binding</keyword>
<dbReference type="SMART" id="SM00433">
    <property type="entry name" value="TOP2c"/>
    <property type="match status" value="1"/>
</dbReference>
<dbReference type="PROSITE" id="PS50880">
    <property type="entry name" value="TOPRIM"/>
    <property type="match status" value="1"/>
</dbReference>
<proteinExistence type="inferred from homology"/>
<gene>
    <name evidence="10 12" type="primary">gyrB</name>
    <name evidence="12" type="ORF">CHH48_18350</name>
</gene>
<dbReference type="InterPro" id="IPR018522">
    <property type="entry name" value="TopoIIA_CS"/>
</dbReference>
<evidence type="ECO:0000256" key="6">
    <source>
        <dbReference type="ARBA" id="ARBA00022842"/>
    </source>
</evidence>
<dbReference type="InterPro" id="IPR036890">
    <property type="entry name" value="HATPase_C_sf"/>
</dbReference>
<dbReference type="Gene3D" id="3.30.230.10">
    <property type="match status" value="1"/>
</dbReference>
<evidence type="ECO:0000256" key="2">
    <source>
        <dbReference type="ARBA" id="ARBA00010708"/>
    </source>
</evidence>
<dbReference type="CDD" id="cd03366">
    <property type="entry name" value="TOPRIM_TopoIIA_GyrB"/>
    <property type="match status" value="1"/>
</dbReference>
<evidence type="ECO:0000256" key="7">
    <source>
        <dbReference type="ARBA" id="ARBA00023029"/>
    </source>
</evidence>
<keyword evidence="5 10" id="KW-0067">ATP-binding</keyword>
<dbReference type="Proteomes" id="UP000216852">
    <property type="component" value="Unassembled WGS sequence"/>
</dbReference>
<dbReference type="Gene3D" id="3.40.50.670">
    <property type="match status" value="1"/>
</dbReference>
<comment type="similarity">
    <text evidence="2 10">Belongs to the type II topoisomerase GyrB family.</text>
</comment>
<feature type="site" description="Interaction with DNA" evidence="10">
    <location>
        <position position="457"/>
    </location>
</feature>
<dbReference type="NCBIfam" id="TIGR01059">
    <property type="entry name" value="gyrB"/>
    <property type="match status" value="1"/>
</dbReference>
<dbReference type="PRINTS" id="PR00418">
    <property type="entry name" value="TPI2FAMILY"/>
</dbReference>
<feature type="binding site" evidence="10">
    <location>
        <position position="432"/>
    </location>
    <ligand>
        <name>Mg(2+)</name>
        <dbReference type="ChEBI" id="CHEBI:18420"/>
        <label>1</label>
        <note>catalytic</note>
    </ligand>
</feature>
<dbReference type="SUPFAM" id="SSF56719">
    <property type="entry name" value="Type II DNA topoisomerase"/>
    <property type="match status" value="1"/>
</dbReference>
<dbReference type="PROSITE" id="PS00177">
    <property type="entry name" value="TOPOISOMERASE_II"/>
    <property type="match status" value="1"/>
</dbReference>